<dbReference type="SUPFAM" id="SSF117289">
    <property type="entry name" value="Nucleoporin domain"/>
    <property type="match status" value="1"/>
</dbReference>
<dbReference type="Proteomes" id="UP000723463">
    <property type="component" value="Unassembled WGS sequence"/>
</dbReference>
<dbReference type="InterPro" id="IPR024764">
    <property type="entry name" value="TFIIIC_Znf"/>
</dbReference>
<dbReference type="Pfam" id="PF12660">
    <property type="entry name" value="zf-TFIIIC"/>
    <property type="match status" value="1"/>
</dbReference>
<dbReference type="PANTHER" id="PTHR15496">
    <property type="entry name" value="GENERAL TRANSCRIPTION FACTOR 3C POLYPEPTIDE 4 FAMILY"/>
    <property type="match status" value="1"/>
</dbReference>
<organism evidence="4 5">
    <name type="scientific">Mortierella hygrophila</name>
    <dbReference type="NCBI Taxonomy" id="979708"/>
    <lineage>
        <taxon>Eukaryota</taxon>
        <taxon>Fungi</taxon>
        <taxon>Fungi incertae sedis</taxon>
        <taxon>Mucoromycota</taxon>
        <taxon>Mortierellomycotina</taxon>
        <taxon>Mortierellomycetes</taxon>
        <taxon>Mortierellales</taxon>
        <taxon>Mortierellaceae</taxon>
        <taxon>Mortierella</taxon>
    </lineage>
</organism>
<evidence type="ECO:0000259" key="2">
    <source>
        <dbReference type="Pfam" id="PF12657"/>
    </source>
</evidence>
<evidence type="ECO:0008006" key="6">
    <source>
        <dbReference type="Google" id="ProtNLM"/>
    </source>
</evidence>
<comment type="caution">
    <text evidence="4">The sequence shown here is derived from an EMBL/GenBank/DDBJ whole genome shotgun (WGS) entry which is preliminary data.</text>
</comment>
<dbReference type="GO" id="GO:0004402">
    <property type="term" value="F:histone acetyltransferase activity"/>
    <property type="evidence" value="ECO:0007669"/>
    <property type="project" value="InterPro"/>
</dbReference>
<dbReference type="InterPro" id="IPR015943">
    <property type="entry name" value="WD40/YVTN_repeat-like_dom_sf"/>
</dbReference>
<feature type="domain" description="Transcription factor IIIC putative zinc-finger" evidence="3">
    <location>
        <begin position="682"/>
        <end position="772"/>
    </location>
</feature>
<evidence type="ECO:0000256" key="1">
    <source>
        <dbReference type="SAM" id="MobiDB-lite"/>
    </source>
</evidence>
<reference evidence="4" key="1">
    <citation type="journal article" date="2020" name="Fungal Divers.">
        <title>Resolving the Mortierellaceae phylogeny through synthesis of multi-gene phylogenetics and phylogenomics.</title>
        <authorList>
            <person name="Vandepol N."/>
            <person name="Liber J."/>
            <person name="Desiro A."/>
            <person name="Na H."/>
            <person name="Kennedy M."/>
            <person name="Barry K."/>
            <person name="Grigoriev I.V."/>
            <person name="Miller A.N."/>
            <person name="O'Donnell K."/>
            <person name="Stajich J.E."/>
            <person name="Bonito G."/>
        </authorList>
    </citation>
    <scope>NUCLEOTIDE SEQUENCE</scope>
    <source>
        <strain evidence="4">NRRL 2591</strain>
    </source>
</reference>
<dbReference type="InterPro" id="IPR044230">
    <property type="entry name" value="GTF3C4"/>
</dbReference>
<dbReference type="GO" id="GO:0000127">
    <property type="term" value="C:transcription factor TFIIIC complex"/>
    <property type="evidence" value="ECO:0007669"/>
    <property type="project" value="InterPro"/>
</dbReference>
<feature type="region of interest" description="Disordered" evidence="1">
    <location>
        <begin position="375"/>
        <end position="399"/>
    </location>
</feature>
<keyword evidence="5" id="KW-1185">Reference proteome</keyword>
<evidence type="ECO:0000313" key="5">
    <source>
        <dbReference type="Proteomes" id="UP000723463"/>
    </source>
</evidence>
<dbReference type="EMBL" id="JAAAXW010000414">
    <property type="protein sequence ID" value="KAF9537369.1"/>
    <property type="molecule type" value="Genomic_DNA"/>
</dbReference>
<name>A0A9P6EW87_9FUNG</name>
<accession>A0A9P6EW87</accession>
<feature type="compositionally biased region" description="Acidic residues" evidence="1">
    <location>
        <begin position="378"/>
        <end position="396"/>
    </location>
</feature>
<sequence>MEVEFDSRPVRPGSLIWSEDNILALVTPAGVNIVTPCLSGALDRSPIKFLLTSTPALTIAGDSPPWKLIANVANIRNAVSPLAIDYLAGAWSPTGCSPLMGCILSIITSRHSVILYIPTSSHADRQWQKHFVLDQYLSTYWGAQPQIEPEMADKLESVSLAWSPKIHFGGIGSVLALGNKAGYVTLWHVTSKENVRCIESWKTESETWVIQLSWSPWVLEGGRYVSMLAYATADGQVRVREVKFNPESPLEGIDVSKNVMETPNQTLHPCTVLRWSPTSYETANKRNMLAFSKGNRLNVWFPHTNRTVMWRRPIAKAIADITWDTHGKRLIVFLMDGKHCVLHLQDDGLKVDDEQVEFIHQSIISRCHMQTKTNITQDEGDADNANADDEGADEENSGGAVMGSKLQLHIISGSASSERVQLATAYYVTSPFHMEFQRERYQSSTLTLSKAHKTLQGAPADALFDRLDTYIRLPNAALTRNPAFHMWDMLLLLGESWKARDSGSADLERLMTVLSNKTKKAPATLEMFSKRDALVDMNTSLESRLKSTLFSRTAMNAERVAIYLFSQLKRCELEASLIERFGFDVRDAEIRVRKHITESVLALHNEASAASTSPLQDCDRSLLLLLCDSILLFHNDDKHLLATAETTYLQLQGSCAVDEQLGVLQDIKKGGSPDRVPFGSGREECPACDAEVKLEDMQKATCANGHTWRRCSVTLLVIADFHPRTCLGCGRKTLMVPDAQADVSTLPGTTATSWLEVVLRAHCLCGYCGERFYTALRRRA</sequence>
<dbReference type="Pfam" id="PF12657">
    <property type="entry name" value="TFIIIC_delta"/>
    <property type="match status" value="1"/>
</dbReference>
<dbReference type="AlphaFoldDB" id="A0A9P6EW87"/>
<feature type="domain" description="Transcription factor IIIC 90kDa subunit N-terminal" evidence="2">
    <location>
        <begin position="17"/>
        <end position="431"/>
    </location>
</feature>
<dbReference type="Gene3D" id="2.130.10.10">
    <property type="entry name" value="YVTN repeat-like/Quinoprotein amine dehydrogenase"/>
    <property type="match status" value="1"/>
</dbReference>
<protein>
    <recommendedName>
        <fullName evidence="6">Transcription factor IIIC 90kDa subunit N-terminal domain-containing protein</fullName>
    </recommendedName>
</protein>
<evidence type="ECO:0000313" key="4">
    <source>
        <dbReference type="EMBL" id="KAF9537369.1"/>
    </source>
</evidence>
<proteinExistence type="predicted"/>
<dbReference type="PANTHER" id="PTHR15496:SF2">
    <property type="entry name" value="GENERAL TRANSCRIPTION FACTOR 3C POLYPEPTIDE 4"/>
    <property type="match status" value="1"/>
</dbReference>
<dbReference type="GO" id="GO:0006384">
    <property type="term" value="P:transcription initiation at RNA polymerase III promoter"/>
    <property type="evidence" value="ECO:0007669"/>
    <property type="project" value="InterPro"/>
</dbReference>
<gene>
    <name evidence="4" type="ORF">EC957_008393</name>
</gene>
<evidence type="ECO:0000259" key="3">
    <source>
        <dbReference type="Pfam" id="PF12660"/>
    </source>
</evidence>
<dbReference type="InterPro" id="IPR024761">
    <property type="entry name" value="TFIIIC_delta_N"/>
</dbReference>